<name>A0A9X2H5X6_9MICO</name>
<dbReference type="PANTHER" id="PTHR24320:SF148">
    <property type="entry name" value="NAD(P)-BINDING ROSSMANN-FOLD SUPERFAMILY PROTEIN"/>
    <property type="match status" value="1"/>
</dbReference>
<dbReference type="SUPFAM" id="SSF51735">
    <property type="entry name" value="NAD(P)-binding Rossmann-fold domains"/>
    <property type="match status" value="1"/>
</dbReference>
<proteinExistence type="inferred from homology"/>
<evidence type="ECO:0000256" key="1">
    <source>
        <dbReference type="ARBA" id="ARBA00006484"/>
    </source>
</evidence>
<comment type="similarity">
    <text evidence="1">Belongs to the short-chain dehydrogenases/reductases (SDR) family.</text>
</comment>
<accession>A0A9X2H5X6</accession>
<evidence type="ECO:0000313" key="4">
    <source>
        <dbReference type="Proteomes" id="UP001139722"/>
    </source>
</evidence>
<dbReference type="Gene3D" id="3.40.50.720">
    <property type="entry name" value="NAD(P)-binding Rossmann-like Domain"/>
    <property type="match status" value="1"/>
</dbReference>
<gene>
    <name evidence="3" type="ORF">BJ978_001300</name>
</gene>
<organism evidence="3 4">
    <name type="scientific">Agromyces terreus</name>
    <dbReference type="NCBI Taxonomy" id="424795"/>
    <lineage>
        <taxon>Bacteria</taxon>
        <taxon>Bacillati</taxon>
        <taxon>Actinomycetota</taxon>
        <taxon>Actinomycetes</taxon>
        <taxon>Micrococcales</taxon>
        <taxon>Microbacteriaceae</taxon>
        <taxon>Agromyces</taxon>
    </lineage>
</organism>
<dbReference type="AlphaFoldDB" id="A0A9X2H5X6"/>
<dbReference type="Pfam" id="PF00106">
    <property type="entry name" value="adh_short"/>
    <property type="match status" value="1"/>
</dbReference>
<keyword evidence="2" id="KW-0560">Oxidoreductase</keyword>
<evidence type="ECO:0000256" key="2">
    <source>
        <dbReference type="ARBA" id="ARBA00023002"/>
    </source>
</evidence>
<dbReference type="EMBL" id="JAMZDY010000001">
    <property type="protein sequence ID" value="MCP2370624.1"/>
    <property type="molecule type" value="Genomic_DNA"/>
</dbReference>
<sequence>MTWYPLALPPQAGRRFLVTGANAGLGFFTAARLAAAGAHVVLVGRSAERLQAATSAIRSVRPAASVESVVIDLSSQRSVLDGSEQLLAGAPFDGIVANAGMVHTPKTREVSVDGDELVLATNVLGHFTLLGRLLPHLTIGARVVSLGSLSTLLSTFRIDDLQLERGYDFWRAYAQSKIATQVFAFELDRRLRAAGVAVSSVVAHPGYSVSGRTPTVPGVNEPTRGGRFADALQGAWAQGKHRGAEVSLHALTGTDVTGGQFWGPRYLTRGEPVLQKPARVTTKPAIGEKFWTFAEAATGRPFTVGG</sequence>
<keyword evidence="4" id="KW-1185">Reference proteome</keyword>
<dbReference type="PANTHER" id="PTHR24320">
    <property type="entry name" value="RETINOL DEHYDROGENASE"/>
    <property type="match status" value="1"/>
</dbReference>
<dbReference type="Proteomes" id="UP001139722">
    <property type="component" value="Unassembled WGS sequence"/>
</dbReference>
<dbReference type="GO" id="GO:0016491">
    <property type="term" value="F:oxidoreductase activity"/>
    <property type="evidence" value="ECO:0007669"/>
    <property type="project" value="UniProtKB-KW"/>
</dbReference>
<dbReference type="OrthoDB" id="4577644at2"/>
<reference evidence="3" key="1">
    <citation type="submission" date="2022-06" db="EMBL/GenBank/DDBJ databases">
        <title>Sequencing the genomes of 1000 actinobacteria strains.</title>
        <authorList>
            <person name="Klenk H.-P."/>
        </authorList>
    </citation>
    <scope>NUCLEOTIDE SEQUENCE</scope>
    <source>
        <strain evidence="3">DSM 22016</strain>
    </source>
</reference>
<comment type="caution">
    <text evidence="3">The sequence shown here is derived from an EMBL/GenBank/DDBJ whole genome shotgun (WGS) entry which is preliminary data.</text>
</comment>
<dbReference type="InterPro" id="IPR036291">
    <property type="entry name" value="NAD(P)-bd_dom_sf"/>
</dbReference>
<dbReference type="InterPro" id="IPR002347">
    <property type="entry name" value="SDR_fam"/>
</dbReference>
<protein>
    <submittedName>
        <fullName evidence="3">NAD(P)-dependent dehydrogenase (Short-subunit alcohol dehydrogenase family)</fullName>
    </submittedName>
</protein>
<dbReference type="RefSeq" id="WP_156998244.1">
    <property type="nucleotide sequence ID" value="NZ_BAAANU010000007.1"/>
</dbReference>
<evidence type="ECO:0000313" key="3">
    <source>
        <dbReference type="EMBL" id="MCP2370624.1"/>
    </source>
</evidence>